<reference evidence="1" key="2">
    <citation type="journal article" date="2015" name="Data Brief">
        <title>Shoot transcriptome of the giant reed, Arundo donax.</title>
        <authorList>
            <person name="Barrero R.A."/>
            <person name="Guerrero F.D."/>
            <person name="Moolhuijzen P."/>
            <person name="Goolsby J.A."/>
            <person name="Tidwell J."/>
            <person name="Bellgard S.E."/>
            <person name="Bellgard M.I."/>
        </authorList>
    </citation>
    <scope>NUCLEOTIDE SEQUENCE</scope>
    <source>
        <tissue evidence="1">Shoot tissue taken approximately 20 cm above the soil surface</tissue>
    </source>
</reference>
<name>A0A0A9GCL5_ARUDO</name>
<reference evidence="1" key="1">
    <citation type="submission" date="2014-09" db="EMBL/GenBank/DDBJ databases">
        <authorList>
            <person name="Magalhaes I.L.F."/>
            <person name="Oliveira U."/>
            <person name="Santos F.R."/>
            <person name="Vidigal T.H.D.A."/>
            <person name="Brescovit A.D."/>
            <person name="Santos A.J."/>
        </authorList>
    </citation>
    <scope>NUCLEOTIDE SEQUENCE</scope>
    <source>
        <tissue evidence="1">Shoot tissue taken approximately 20 cm above the soil surface</tissue>
    </source>
</reference>
<accession>A0A0A9GCL5</accession>
<sequence length="125" mass="15042">MRRKETWKLGQWQLSLSLILFNEHQQWIEILVKMGNDKKYKKRVRWTFLHGIYHQSSHSLNKSAEQRILDNVWLLQKYQNVSLLMACADPQCNRNIFMCKKVNIETVLCSIKQPLKRKKDERNSP</sequence>
<protein>
    <submittedName>
        <fullName evidence="1">Uncharacterized protein</fullName>
    </submittedName>
</protein>
<dbReference type="EMBL" id="GBRH01179478">
    <property type="protein sequence ID" value="JAE18418.1"/>
    <property type="molecule type" value="Transcribed_RNA"/>
</dbReference>
<organism evidence="1">
    <name type="scientific">Arundo donax</name>
    <name type="common">Giant reed</name>
    <name type="synonym">Donax arundinaceus</name>
    <dbReference type="NCBI Taxonomy" id="35708"/>
    <lineage>
        <taxon>Eukaryota</taxon>
        <taxon>Viridiplantae</taxon>
        <taxon>Streptophyta</taxon>
        <taxon>Embryophyta</taxon>
        <taxon>Tracheophyta</taxon>
        <taxon>Spermatophyta</taxon>
        <taxon>Magnoliopsida</taxon>
        <taxon>Liliopsida</taxon>
        <taxon>Poales</taxon>
        <taxon>Poaceae</taxon>
        <taxon>PACMAD clade</taxon>
        <taxon>Arundinoideae</taxon>
        <taxon>Arundineae</taxon>
        <taxon>Arundo</taxon>
    </lineage>
</organism>
<proteinExistence type="predicted"/>
<dbReference type="AlphaFoldDB" id="A0A0A9GCL5"/>
<evidence type="ECO:0000313" key="1">
    <source>
        <dbReference type="EMBL" id="JAE18418.1"/>
    </source>
</evidence>